<name>A0A7T3KD95_9CAUD</name>
<reference evidence="1 2" key="1">
    <citation type="submission" date="2020-08" db="EMBL/GenBank/DDBJ databases">
        <authorList>
            <person name="Sorensen M.C.H."/>
        </authorList>
    </citation>
    <scope>NUCLEOTIDE SEQUENCE [LARGE SCALE GENOMIC DNA]</scope>
</reference>
<evidence type="ECO:0000313" key="1">
    <source>
        <dbReference type="EMBL" id="QPX63101.1"/>
    </source>
</evidence>
<accession>A0A7T3KD95</accession>
<dbReference type="Proteomes" id="UP000595323">
    <property type="component" value="Segment"/>
</dbReference>
<protein>
    <submittedName>
        <fullName evidence="1">Putative RnaseH ribonuclease</fullName>
    </submittedName>
</protein>
<keyword evidence="2" id="KW-1185">Reference proteome</keyword>
<evidence type="ECO:0000313" key="2">
    <source>
        <dbReference type="Proteomes" id="UP000595323"/>
    </source>
</evidence>
<sequence length="104" mass="12190">MQLLINKHITLFKPIKKEFFKNIEEPEITKTLTMHILLGDKADNIPSIMEGTIFTPDFIKFLENNGIFETDVNNFNKLEISKHYMIYILSSLKNHLLNQLILVK</sequence>
<gene>
    <name evidence="1" type="ORF">F336_143</name>
</gene>
<dbReference type="EMBL" id="MT863715">
    <property type="protein sequence ID" value="QPX63101.1"/>
    <property type="molecule type" value="Genomic_DNA"/>
</dbReference>
<organism evidence="1 2">
    <name type="scientific">Campylobacter phage F336</name>
    <dbReference type="NCBI Taxonomy" id="2794361"/>
    <lineage>
        <taxon>Viruses</taxon>
        <taxon>Duplodnaviria</taxon>
        <taxon>Heunggongvirae</taxon>
        <taxon>Uroviricota</taxon>
        <taxon>Caudoviricetes</taxon>
        <taxon>Connertonviridae</taxon>
        <taxon>Fletchervirus</taxon>
        <taxon>Fletchervirus F336</taxon>
    </lineage>
</organism>
<proteinExistence type="predicted"/>